<dbReference type="PANTHER" id="PTHR31862">
    <property type="entry name" value="UPF0261 DOMAIN PROTEIN (AFU_ORTHOLOGUE AFUA_1G10120)"/>
    <property type="match status" value="1"/>
</dbReference>
<dbReference type="EMBL" id="JAANYN010000002">
    <property type="protein sequence ID" value="NHE56033.1"/>
    <property type="molecule type" value="Genomic_DNA"/>
</dbReference>
<dbReference type="Gene3D" id="3.40.50.12020">
    <property type="entry name" value="Uncharacterised protein family UPF0261, NN domain"/>
    <property type="match status" value="1"/>
</dbReference>
<feature type="domain" description="UPF0261" evidence="1">
    <location>
        <begin position="8"/>
        <end position="180"/>
    </location>
</feature>
<reference evidence="3 4" key="1">
    <citation type="submission" date="2020-03" db="EMBL/GenBank/DDBJ databases">
        <title>Cyclobacterium plantarum sp. nov., a marine bacterium isolated from a coastal-marine wetland.</title>
        <authorList>
            <person name="Sanchez-Porro C."/>
            <person name="Ventosa A."/>
            <person name="Amoozegar M."/>
        </authorList>
    </citation>
    <scope>NUCLEOTIDE SEQUENCE [LARGE SCALE GENOMIC DNA]</scope>
    <source>
        <strain evidence="3 4">GBPx2</strain>
    </source>
</reference>
<evidence type="ECO:0000313" key="3">
    <source>
        <dbReference type="EMBL" id="NHE56033.1"/>
    </source>
</evidence>
<protein>
    <submittedName>
        <fullName evidence="3">UPF0261 family protein</fullName>
    </submittedName>
</protein>
<dbReference type="InterPro" id="IPR051353">
    <property type="entry name" value="Tobamovirus_resist_UPF0261"/>
</dbReference>
<dbReference type="CDD" id="cd15488">
    <property type="entry name" value="Tm-1-like"/>
    <property type="match status" value="1"/>
</dbReference>
<sequence>MKFPEAPAILIMGCFDTKAAVYSRLREQVMASGENVFCINVGIMGSTNIFPVDLEAAQVAANGGFALHELRTKKDRGLALEVMAKGLRKILSAFSEQNKLKGVIAMGGGGGTFLALSAMKVLPLGLPKLCISTLATKDVSSLVGLKDIVLIPSVVDVAELNSIIVPIIDQAAAAIVAMGRVKVTQMKQAKGVIAISMFGNTTACVNECTRILQEKGFEVMAFHANGLGGKTMEALIREGVFDGVLDLTTTELADELCGGILSAGPDRLNAAVEMNLPLVLAPGCLDMVNFGSKSSVPEQYKDRLFYQWAPDVTLMRTNEAENMAMAKQIAKKLNKGRYKSKITVITPMNGFSQLDAPGNVFFDKKTTLAFEDALSRHLDPEIATTLIAANINEQTFARAAVEQLLGILERVKPKYKDLSGF</sequence>
<dbReference type="NCBIfam" id="NF002674">
    <property type="entry name" value="PRK02399.1-2"/>
    <property type="match status" value="1"/>
</dbReference>
<dbReference type="Proteomes" id="UP000649799">
    <property type="component" value="Unassembled WGS sequence"/>
</dbReference>
<name>A0ABX0H596_9BACT</name>
<feature type="domain" description="UPF0261" evidence="2">
    <location>
        <begin position="190"/>
        <end position="406"/>
    </location>
</feature>
<organism evidence="3 4">
    <name type="scientific">Cyclobacterium plantarum</name>
    <dbReference type="NCBI Taxonomy" id="2716263"/>
    <lineage>
        <taxon>Bacteria</taxon>
        <taxon>Pseudomonadati</taxon>
        <taxon>Bacteroidota</taxon>
        <taxon>Cytophagia</taxon>
        <taxon>Cytophagales</taxon>
        <taxon>Cyclobacteriaceae</taxon>
        <taxon>Cyclobacterium</taxon>
    </lineage>
</organism>
<gene>
    <name evidence="3" type="ORF">G9Q97_04315</name>
</gene>
<dbReference type="InterPro" id="IPR056778">
    <property type="entry name" value="UPF0261_C"/>
</dbReference>
<accession>A0ABX0H596</accession>
<proteinExistence type="predicted"/>
<dbReference type="InterPro" id="IPR008322">
    <property type="entry name" value="UPF0261"/>
</dbReference>
<dbReference type="PIRSF" id="PIRSF033271">
    <property type="entry name" value="UCP033271"/>
    <property type="match status" value="1"/>
</dbReference>
<dbReference type="RefSeq" id="WP_166143530.1">
    <property type="nucleotide sequence ID" value="NZ_JAANYN010000002.1"/>
</dbReference>
<evidence type="ECO:0000313" key="4">
    <source>
        <dbReference type="Proteomes" id="UP000649799"/>
    </source>
</evidence>
<dbReference type="Pfam" id="PF06792">
    <property type="entry name" value="UPF0261"/>
    <property type="match status" value="1"/>
</dbReference>
<keyword evidence="4" id="KW-1185">Reference proteome</keyword>
<dbReference type="PANTHER" id="PTHR31862:SF1">
    <property type="entry name" value="UPF0261 DOMAIN PROTEIN (AFU_ORTHOLOGUE AFUA_1G10120)"/>
    <property type="match status" value="1"/>
</dbReference>
<dbReference type="InterPro" id="IPR044122">
    <property type="entry name" value="UPF0261_N"/>
</dbReference>
<comment type="caution">
    <text evidence="3">The sequence shown here is derived from an EMBL/GenBank/DDBJ whole genome shotgun (WGS) entry which is preliminary data.</text>
</comment>
<evidence type="ECO:0000259" key="1">
    <source>
        <dbReference type="Pfam" id="PF06792"/>
    </source>
</evidence>
<dbReference type="Gene3D" id="3.40.50.12030">
    <property type="entry name" value="Uncharacterised protein family UPF0261, NC domain"/>
    <property type="match status" value="1"/>
</dbReference>
<evidence type="ECO:0000259" key="2">
    <source>
        <dbReference type="Pfam" id="PF23189"/>
    </source>
</evidence>
<dbReference type="Pfam" id="PF23189">
    <property type="entry name" value="UPF0261_C"/>
    <property type="match status" value="1"/>
</dbReference>